<proteinExistence type="predicted"/>
<dbReference type="AlphaFoldDB" id="A0AAE1VH95"/>
<gene>
    <name evidence="2" type="ORF">RND71_009488</name>
</gene>
<sequence>MGQGRPVTRRFPEGSGSGQDRASRKKKPSDPARPDLWTDLLARTLESIPPRLDRIKLLINPDTWGLDIESSFRAFWIWNLYWRKVIGNSSYKLDMVKLALTRLTTRTDGPYNFVRSVNLDRQNQVRFNLRRLGYLREELGSDLGSVHNENEATKSKDPIYTLKKLAPTR</sequence>
<dbReference type="Proteomes" id="UP001291623">
    <property type="component" value="Unassembled WGS sequence"/>
</dbReference>
<feature type="region of interest" description="Disordered" evidence="1">
    <location>
        <begin position="1"/>
        <end position="34"/>
    </location>
</feature>
<accession>A0AAE1VH95</accession>
<reference evidence="2" key="1">
    <citation type="submission" date="2023-12" db="EMBL/GenBank/DDBJ databases">
        <title>Genome assembly of Anisodus tanguticus.</title>
        <authorList>
            <person name="Wang Y.-J."/>
        </authorList>
    </citation>
    <scope>NUCLEOTIDE SEQUENCE</scope>
    <source>
        <strain evidence="2">KB-2021</strain>
        <tissue evidence="2">Leaf</tissue>
    </source>
</reference>
<evidence type="ECO:0000313" key="3">
    <source>
        <dbReference type="Proteomes" id="UP001291623"/>
    </source>
</evidence>
<comment type="caution">
    <text evidence="2">The sequence shown here is derived from an EMBL/GenBank/DDBJ whole genome shotgun (WGS) entry which is preliminary data.</text>
</comment>
<organism evidence="2 3">
    <name type="scientific">Anisodus tanguticus</name>
    <dbReference type="NCBI Taxonomy" id="243964"/>
    <lineage>
        <taxon>Eukaryota</taxon>
        <taxon>Viridiplantae</taxon>
        <taxon>Streptophyta</taxon>
        <taxon>Embryophyta</taxon>
        <taxon>Tracheophyta</taxon>
        <taxon>Spermatophyta</taxon>
        <taxon>Magnoliopsida</taxon>
        <taxon>eudicotyledons</taxon>
        <taxon>Gunneridae</taxon>
        <taxon>Pentapetalae</taxon>
        <taxon>asterids</taxon>
        <taxon>lamiids</taxon>
        <taxon>Solanales</taxon>
        <taxon>Solanaceae</taxon>
        <taxon>Solanoideae</taxon>
        <taxon>Hyoscyameae</taxon>
        <taxon>Anisodus</taxon>
    </lineage>
</organism>
<protein>
    <submittedName>
        <fullName evidence="2">Uncharacterized protein</fullName>
    </submittedName>
</protein>
<name>A0AAE1VH95_9SOLA</name>
<evidence type="ECO:0000313" key="2">
    <source>
        <dbReference type="EMBL" id="KAK4370013.1"/>
    </source>
</evidence>
<keyword evidence="3" id="KW-1185">Reference proteome</keyword>
<dbReference type="EMBL" id="JAVYJV010000005">
    <property type="protein sequence ID" value="KAK4370013.1"/>
    <property type="molecule type" value="Genomic_DNA"/>
</dbReference>
<evidence type="ECO:0000256" key="1">
    <source>
        <dbReference type="SAM" id="MobiDB-lite"/>
    </source>
</evidence>